<dbReference type="SUPFAM" id="SSF52540">
    <property type="entry name" value="P-loop containing nucleoside triphosphate hydrolases"/>
    <property type="match status" value="1"/>
</dbReference>
<dbReference type="GO" id="GO:0046872">
    <property type="term" value="F:metal ion binding"/>
    <property type="evidence" value="ECO:0007669"/>
    <property type="project" value="UniProtKB-KW"/>
</dbReference>
<dbReference type="InterPro" id="IPR006689">
    <property type="entry name" value="Small_GTPase_ARF/SAR"/>
</dbReference>
<dbReference type="Gene3D" id="3.40.50.300">
    <property type="entry name" value="P-loop containing nucleotide triphosphate hydrolases"/>
    <property type="match status" value="1"/>
</dbReference>
<dbReference type="Pfam" id="PF00025">
    <property type="entry name" value="Arf"/>
    <property type="match status" value="1"/>
</dbReference>
<keyword evidence="4" id="KW-0479">Metal-binding</keyword>
<feature type="binding site" evidence="4">
    <location>
        <position position="40"/>
    </location>
    <ligand>
        <name>Mg(2+)</name>
        <dbReference type="ChEBI" id="CHEBI:18420"/>
    </ligand>
</feature>
<name>A0A7J7KMS1_BUGNE</name>
<dbReference type="OrthoDB" id="365445at2759"/>
<keyword evidence="4" id="KW-0460">Magnesium</keyword>
<organism evidence="5 6">
    <name type="scientific">Bugula neritina</name>
    <name type="common">Brown bryozoan</name>
    <name type="synonym">Sertularia neritina</name>
    <dbReference type="NCBI Taxonomy" id="10212"/>
    <lineage>
        <taxon>Eukaryota</taxon>
        <taxon>Metazoa</taxon>
        <taxon>Spiralia</taxon>
        <taxon>Lophotrochozoa</taxon>
        <taxon>Bryozoa</taxon>
        <taxon>Gymnolaemata</taxon>
        <taxon>Cheilostomatida</taxon>
        <taxon>Flustrina</taxon>
        <taxon>Buguloidea</taxon>
        <taxon>Bugulidae</taxon>
        <taxon>Bugula</taxon>
    </lineage>
</organism>
<dbReference type="PANTHER" id="PTHR46688:SF1">
    <property type="entry name" value="ADP-RIBOSYLATION FACTOR-LIKE PROTEIN 16"/>
    <property type="match status" value="1"/>
</dbReference>
<dbReference type="PROSITE" id="PS51417">
    <property type="entry name" value="ARF"/>
    <property type="match status" value="1"/>
</dbReference>
<keyword evidence="2 3" id="KW-0342">GTP-binding</keyword>
<evidence type="ECO:0000313" key="5">
    <source>
        <dbReference type="EMBL" id="KAF6039433.1"/>
    </source>
</evidence>
<dbReference type="Proteomes" id="UP000593567">
    <property type="component" value="Unassembled WGS sequence"/>
</dbReference>
<evidence type="ECO:0000313" key="6">
    <source>
        <dbReference type="Proteomes" id="UP000593567"/>
    </source>
</evidence>
<keyword evidence="6" id="KW-1185">Reference proteome</keyword>
<reference evidence="5" key="1">
    <citation type="submission" date="2020-06" db="EMBL/GenBank/DDBJ databases">
        <title>Draft genome of Bugula neritina, a colonial animal packing powerful symbionts and potential medicines.</title>
        <authorList>
            <person name="Rayko M."/>
        </authorList>
    </citation>
    <scope>NUCLEOTIDE SEQUENCE [LARGE SCALE GENOMIC DNA]</scope>
    <source>
        <strain evidence="5">Kwan_BN1</strain>
    </source>
</reference>
<dbReference type="SMART" id="SM00177">
    <property type="entry name" value="ARF"/>
    <property type="match status" value="1"/>
</dbReference>
<evidence type="ECO:0000256" key="4">
    <source>
        <dbReference type="PIRSR" id="PIRSR606689-2"/>
    </source>
</evidence>
<dbReference type="GO" id="GO:0005525">
    <property type="term" value="F:GTP binding"/>
    <property type="evidence" value="ECO:0007669"/>
    <property type="project" value="UniProtKB-KW"/>
</dbReference>
<feature type="binding site" evidence="3">
    <location>
        <begin position="6"/>
        <end position="13"/>
    </location>
    <ligand>
        <name>GTP</name>
        <dbReference type="ChEBI" id="CHEBI:37565"/>
    </ligand>
</feature>
<accession>A0A7J7KMS1</accession>
<feature type="binding site" evidence="4">
    <location>
        <position position="13"/>
    </location>
    <ligand>
        <name>Mg(2+)</name>
        <dbReference type="ChEBI" id="CHEBI:18420"/>
    </ligand>
</feature>
<comment type="caution">
    <text evidence="5">The sequence shown here is derived from an EMBL/GenBank/DDBJ whole genome shotgun (WGS) entry which is preliminary data.</text>
</comment>
<dbReference type="AlphaFoldDB" id="A0A7J7KMS1"/>
<evidence type="ECO:0000256" key="2">
    <source>
        <dbReference type="ARBA" id="ARBA00023134"/>
    </source>
</evidence>
<protein>
    <submittedName>
        <fullName evidence="5">ARL16</fullName>
    </submittedName>
</protein>
<evidence type="ECO:0000256" key="1">
    <source>
        <dbReference type="ARBA" id="ARBA00022741"/>
    </source>
</evidence>
<gene>
    <name evidence="5" type="ORF">EB796_002263</name>
</gene>
<sequence length="170" mass="18757">MILLVGSTSSGKTLFAKQLQEYVTKGSVLPESDILTTIPTVGTNMSTLQISRKDAVDIRELGGSMAPIWRKYYKNADSVVFLVDKSNPQQLSAASILLFDMLTDHLLTDVPFLVVWNKIDSRNCMSSGYIKNILDLDLIKNYASQKIDSVECSSVTGEGFGSIVTWLKQL</sequence>
<dbReference type="GO" id="GO:0003924">
    <property type="term" value="F:GTPase activity"/>
    <property type="evidence" value="ECO:0007669"/>
    <property type="project" value="InterPro"/>
</dbReference>
<feature type="binding site" evidence="3">
    <location>
        <position position="63"/>
    </location>
    <ligand>
        <name>GTP</name>
        <dbReference type="ChEBI" id="CHEBI:37565"/>
    </ligand>
</feature>
<feature type="binding site" evidence="3">
    <location>
        <begin position="117"/>
        <end position="120"/>
    </location>
    <ligand>
        <name>GTP</name>
        <dbReference type="ChEBI" id="CHEBI:37565"/>
    </ligand>
</feature>
<evidence type="ECO:0000256" key="3">
    <source>
        <dbReference type="PIRSR" id="PIRSR606689-1"/>
    </source>
</evidence>
<proteinExistence type="predicted"/>
<keyword evidence="1 3" id="KW-0547">Nucleotide-binding</keyword>
<dbReference type="EMBL" id="VXIV02000262">
    <property type="protein sequence ID" value="KAF6039433.1"/>
    <property type="molecule type" value="Genomic_DNA"/>
</dbReference>
<dbReference type="InterPro" id="IPR027417">
    <property type="entry name" value="P-loop_NTPase"/>
</dbReference>
<dbReference type="PANTHER" id="PTHR46688">
    <property type="entry name" value="ADP-RIBOSYLATION FACTOR-LIKE PROTEIN 16"/>
    <property type="match status" value="1"/>
</dbReference>